<evidence type="ECO:0000256" key="2">
    <source>
        <dbReference type="ARBA" id="ARBA00005369"/>
    </source>
</evidence>
<dbReference type="EC" id="2.1.1.77" evidence="3"/>
<keyword evidence="8" id="KW-0949">S-adenosyl-L-methionine</keyword>
<comment type="caution">
    <text evidence="12">The sequence shown here is derived from an EMBL/GenBank/DDBJ whole genome shotgun (WGS) entry which is preliminary data.</text>
</comment>
<dbReference type="SUPFAM" id="SSF53335">
    <property type="entry name" value="S-adenosyl-L-methionine-dependent methyltransferases"/>
    <property type="match status" value="1"/>
</dbReference>
<evidence type="ECO:0000256" key="6">
    <source>
        <dbReference type="ARBA" id="ARBA00022603"/>
    </source>
</evidence>
<dbReference type="GO" id="GO:0004719">
    <property type="term" value="F:protein-L-isoaspartate (D-aspartate) O-methyltransferase activity"/>
    <property type="evidence" value="ECO:0007669"/>
    <property type="project" value="UniProtKB-EC"/>
</dbReference>
<dbReference type="Gene3D" id="3.40.50.150">
    <property type="entry name" value="Vaccinia Virus protein VP39"/>
    <property type="match status" value="1"/>
</dbReference>
<dbReference type="InterPro" id="IPR000682">
    <property type="entry name" value="PCMT"/>
</dbReference>
<evidence type="ECO:0000256" key="8">
    <source>
        <dbReference type="ARBA" id="ARBA00022691"/>
    </source>
</evidence>
<dbReference type="CDD" id="cd02440">
    <property type="entry name" value="AdoMet_MTases"/>
    <property type="match status" value="1"/>
</dbReference>
<evidence type="ECO:0000256" key="11">
    <source>
        <dbReference type="ARBA" id="ARBA00031350"/>
    </source>
</evidence>
<accession>A0A368T8G5</accession>
<dbReference type="GO" id="GO:0005737">
    <property type="term" value="C:cytoplasm"/>
    <property type="evidence" value="ECO:0007669"/>
    <property type="project" value="UniProtKB-SubCell"/>
</dbReference>
<comment type="similarity">
    <text evidence="2">Belongs to the methyltransferase superfamily. L-isoaspartyl/D-aspartyl protein methyltransferase family.</text>
</comment>
<dbReference type="Pfam" id="PF01135">
    <property type="entry name" value="PCMT"/>
    <property type="match status" value="1"/>
</dbReference>
<keyword evidence="7" id="KW-0808">Transferase</keyword>
<keyword evidence="5" id="KW-0963">Cytoplasm</keyword>
<sequence length="369" mass="40231">MPRALFVPDTVWVSSRDRPGWYRPVTRDDPEYATWADADWSLITQVDDGAPAGGNGWGRLATSSISQPSLVVAMLQALDADAGLRVLEIGTGTGYNTALLCERLGAEHVISIEVDPVVAEGARTALAELGYRPRLVVGDGVRGVPEDAPYDRLLATVAAHDVPAAWIEQVRPGGVIVTPWSTWFAPGVLLRLVRAHDGSASGRFVGNADFMMLRSQRSRSPFGEWREYVNEDDPTAVARRTRTNPRWIAHRDEGWRLVVGHLVPGVDFASYEAADDSGEASVYVFDRGTGTGSWALGEYSPAEDAWEAKVRGPRDLWTEIGAAWSAWQRAGRPGRDRLGLTVTPEGDQVLWVDSPSQPLRRPGAAVAQR</sequence>
<keyword evidence="13" id="KW-1185">Reference proteome</keyword>
<evidence type="ECO:0000256" key="10">
    <source>
        <dbReference type="ARBA" id="ARBA00031323"/>
    </source>
</evidence>
<evidence type="ECO:0000256" key="3">
    <source>
        <dbReference type="ARBA" id="ARBA00011890"/>
    </source>
</evidence>
<comment type="subcellular location">
    <subcellularLocation>
        <location evidence="1">Cytoplasm</location>
    </subcellularLocation>
</comment>
<evidence type="ECO:0000256" key="9">
    <source>
        <dbReference type="ARBA" id="ARBA00030757"/>
    </source>
</evidence>
<evidence type="ECO:0000256" key="7">
    <source>
        <dbReference type="ARBA" id="ARBA00022679"/>
    </source>
</evidence>
<evidence type="ECO:0000256" key="1">
    <source>
        <dbReference type="ARBA" id="ARBA00004496"/>
    </source>
</evidence>
<protein>
    <recommendedName>
        <fullName evidence="4">Protein-L-isoaspartate O-methyltransferase</fullName>
        <ecNumber evidence="3">2.1.1.77</ecNumber>
    </recommendedName>
    <alternativeName>
        <fullName evidence="11">L-isoaspartyl protein carboxyl methyltransferase</fullName>
    </alternativeName>
    <alternativeName>
        <fullName evidence="9">Protein L-isoaspartyl methyltransferase</fullName>
    </alternativeName>
    <alternativeName>
        <fullName evidence="10">Protein-beta-aspartate methyltransferase</fullName>
    </alternativeName>
</protein>
<dbReference type="PANTHER" id="PTHR11579:SF0">
    <property type="entry name" value="PROTEIN-L-ISOASPARTATE(D-ASPARTATE) O-METHYLTRANSFERASE"/>
    <property type="match status" value="1"/>
</dbReference>
<dbReference type="GO" id="GO:0032259">
    <property type="term" value="P:methylation"/>
    <property type="evidence" value="ECO:0007669"/>
    <property type="project" value="UniProtKB-KW"/>
</dbReference>
<proteinExistence type="inferred from homology"/>
<reference evidence="12 13" key="1">
    <citation type="submission" date="2018-04" db="EMBL/GenBank/DDBJ databases">
        <title>Novel actinobacteria from marine sediment.</title>
        <authorList>
            <person name="Ng Z.Y."/>
            <person name="Tan G.Y.A."/>
        </authorList>
    </citation>
    <scope>NUCLEOTIDE SEQUENCE [LARGE SCALE GENOMIC DNA]</scope>
    <source>
        <strain evidence="12 13">TPS81</strain>
    </source>
</reference>
<organism evidence="12 13">
    <name type="scientific">Marinitenerispora sediminis</name>
    <dbReference type="NCBI Taxonomy" id="1931232"/>
    <lineage>
        <taxon>Bacteria</taxon>
        <taxon>Bacillati</taxon>
        <taxon>Actinomycetota</taxon>
        <taxon>Actinomycetes</taxon>
        <taxon>Streptosporangiales</taxon>
        <taxon>Nocardiopsidaceae</taxon>
        <taxon>Marinitenerispora</taxon>
    </lineage>
</organism>
<evidence type="ECO:0000256" key="5">
    <source>
        <dbReference type="ARBA" id="ARBA00022490"/>
    </source>
</evidence>
<dbReference type="Proteomes" id="UP000253318">
    <property type="component" value="Unassembled WGS sequence"/>
</dbReference>
<evidence type="ECO:0000313" key="13">
    <source>
        <dbReference type="Proteomes" id="UP000253318"/>
    </source>
</evidence>
<dbReference type="EMBL" id="QEIN01000037">
    <property type="protein sequence ID" value="RCV60603.1"/>
    <property type="molecule type" value="Genomic_DNA"/>
</dbReference>
<gene>
    <name evidence="12" type="ORF">DEF24_06660</name>
</gene>
<evidence type="ECO:0000256" key="4">
    <source>
        <dbReference type="ARBA" id="ARBA00013346"/>
    </source>
</evidence>
<dbReference type="AlphaFoldDB" id="A0A368T8G5"/>
<dbReference type="OrthoDB" id="4035289at2"/>
<keyword evidence="6" id="KW-0489">Methyltransferase</keyword>
<evidence type="ECO:0000313" key="12">
    <source>
        <dbReference type="EMBL" id="RCV60603.1"/>
    </source>
</evidence>
<dbReference type="InterPro" id="IPR029063">
    <property type="entry name" value="SAM-dependent_MTases_sf"/>
</dbReference>
<dbReference type="PANTHER" id="PTHR11579">
    <property type="entry name" value="PROTEIN-L-ISOASPARTATE O-METHYLTRANSFERASE"/>
    <property type="match status" value="1"/>
</dbReference>
<name>A0A368T8G5_9ACTN</name>